<dbReference type="Proteomes" id="UP000053890">
    <property type="component" value="Unassembled WGS sequence"/>
</dbReference>
<proteinExistence type="predicted"/>
<protein>
    <recommendedName>
        <fullName evidence="4">O-fucosyltransferase family protein</fullName>
    </recommendedName>
</protein>
<dbReference type="AlphaFoldDB" id="A0A194S8A2"/>
<gene>
    <name evidence="2" type="ORF">RHOBADRAFT_12797</name>
</gene>
<dbReference type="OrthoDB" id="1882547at2759"/>
<accession>A0A194S8A2</accession>
<sequence length="531" mass="59304">DRYLAYSPHSGYHNQRISLENALTLAFLLKRTLLLPPVWVGHAIPYISFDKLQRRLEMATKEGLEHCVEFGEGSTTDPIPRECDGFWDWTTVDWSFLVDLSDAEQLVPVKRRSNMSMAWLAGELDLAKPDRHGERRDVFALRDDTMYQYRFYDSADDADPLDKWTSRIDIDQLARDSASHKLVHVGSMFGTNRLRLVSDAGYDARGVFRRAMVFRTEAVDAVADEVRDLLGGAGRYHGLHLRVGDGVFQQNADDNMRGVWDKLCGDKMKLGDDVCDEAWGLSEARQRQRLVRRGGEESIDEATLVKRANSRPQREGAYHHAPLPALPKIRTLDDSPLSPTLTCRRPLHSATHLLPFNAPLFIATDSKLGADDPHLAVFFTAFPCTFTLSDFGALESLGRLNRLRNEDDKTPLAQFLYPQLDAQVAAWGRGLVGTPQSTYSRFAIDVLHQVYQCVLDPSLSLVRAGLPRRRQPLTPSLPDRPQRVGHCRARVSLRGFSSLSATHASLSALVPAASAERAPETGHRASARAGG</sequence>
<feature type="region of interest" description="Disordered" evidence="1">
    <location>
        <begin position="511"/>
        <end position="531"/>
    </location>
</feature>
<reference evidence="2 3" key="1">
    <citation type="journal article" date="2015" name="Front. Microbiol.">
        <title>Genome sequence of the plant growth promoting endophytic yeast Rhodotorula graminis WP1.</title>
        <authorList>
            <person name="Firrincieli A."/>
            <person name="Otillar R."/>
            <person name="Salamov A."/>
            <person name="Schmutz J."/>
            <person name="Khan Z."/>
            <person name="Redman R.S."/>
            <person name="Fleck N.D."/>
            <person name="Lindquist E."/>
            <person name="Grigoriev I.V."/>
            <person name="Doty S.L."/>
        </authorList>
    </citation>
    <scope>NUCLEOTIDE SEQUENCE [LARGE SCALE GENOMIC DNA]</scope>
    <source>
        <strain evidence="2 3">WP1</strain>
    </source>
</reference>
<keyword evidence="3" id="KW-1185">Reference proteome</keyword>
<dbReference type="PANTHER" id="PTHR36050">
    <property type="entry name" value="O-FUCOSYLTRANSFERASE 30"/>
    <property type="match status" value="1"/>
</dbReference>
<organism evidence="2 3">
    <name type="scientific">Rhodotorula graminis (strain WP1)</name>
    <dbReference type="NCBI Taxonomy" id="578459"/>
    <lineage>
        <taxon>Eukaryota</taxon>
        <taxon>Fungi</taxon>
        <taxon>Dikarya</taxon>
        <taxon>Basidiomycota</taxon>
        <taxon>Pucciniomycotina</taxon>
        <taxon>Microbotryomycetes</taxon>
        <taxon>Sporidiobolales</taxon>
        <taxon>Sporidiobolaceae</taxon>
        <taxon>Rhodotorula</taxon>
    </lineage>
</organism>
<dbReference type="RefSeq" id="XP_018272843.1">
    <property type="nucleotide sequence ID" value="XM_018412106.1"/>
</dbReference>
<dbReference type="EMBL" id="KQ474075">
    <property type="protein sequence ID" value="KPV76794.1"/>
    <property type="molecule type" value="Genomic_DNA"/>
</dbReference>
<evidence type="ECO:0008006" key="4">
    <source>
        <dbReference type="Google" id="ProtNLM"/>
    </source>
</evidence>
<dbReference type="STRING" id="578459.A0A194S8A2"/>
<evidence type="ECO:0000313" key="3">
    <source>
        <dbReference type="Proteomes" id="UP000053890"/>
    </source>
</evidence>
<dbReference type="PANTHER" id="PTHR36050:SF1">
    <property type="entry name" value="O-FUCOSYLTRANSFERASE 30"/>
    <property type="match status" value="1"/>
</dbReference>
<dbReference type="GeneID" id="28972555"/>
<name>A0A194S8A2_RHOGW</name>
<feature type="non-terminal residue" evidence="2">
    <location>
        <position position="1"/>
    </location>
</feature>
<dbReference type="OMA" id="WRTYHGF"/>
<evidence type="ECO:0000256" key="1">
    <source>
        <dbReference type="SAM" id="MobiDB-lite"/>
    </source>
</evidence>
<evidence type="ECO:0000313" key="2">
    <source>
        <dbReference type="EMBL" id="KPV76794.1"/>
    </source>
</evidence>